<dbReference type="Proteomes" id="UP000023152">
    <property type="component" value="Unassembled WGS sequence"/>
</dbReference>
<dbReference type="AlphaFoldDB" id="X6LEN9"/>
<accession>X6LEN9</accession>
<sequence length="151" mass="17599">MHLLTMFMLDQPNIVEIAFFNKDLYERRVFRFRFCKKKNCYQSLASLLLLSIHRPNGGLDLFKENILLRVTDSDWNLSAHFGSILGHQFIGASFVFNFYLVIKGGKCISYNTNFLSYYFFKKGSVLSIDATLNLFKKKKKEIDDIDKVDGE</sequence>
<protein>
    <submittedName>
        <fullName evidence="1">Uncharacterized protein</fullName>
    </submittedName>
</protein>
<comment type="caution">
    <text evidence="1">The sequence shown here is derived from an EMBL/GenBank/DDBJ whole genome shotgun (WGS) entry which is preliminary data.</text>
</comment>
<reference evidence="1 2" key="1">
    <citation type="journal article" date="2013" name="Curr. Biol.">
        <title>The Genome of the Foraminiferan Reticulomyxa filosa.</title>
        <authorList>
            <person name="Glockner G."/>
            <person name="Hulsmann N."/>
            <person name="Schleicher M."/>
            <person name="Noegel A.A."/>
            <person name="Eichinger L."/>
            <person name="Gallinger C."/>
            <person name="Pawlowski J."/>
            <person name="Sierra R."/>
            <person name="Euteneuer U."/>
            <person name="Pillet L."/>
            <person name="Moustafa A."/>
            <person name="Platzer M."/>
            <person name="Groth M."/>
            <person name="Szafranski K."/>
            <person name="Schliwa M."/>
        </authorList>
    </citation>
    <scope>NUCLEOTIDE SEQUENCE [LARGE SCALE GENOMIC DNA]</scope>
</reference>
<keyword evidence="2" id="KW-1185">Reference proteome</keyword>
<organism evidence="1 2">
    <name type="scientific">Reticulomyxa filosa</name>
    <dbReference type="NCBI Taxonomy" id="46433"/>
    <lineage>
        <taxon>Eukaryota</taxon>
        <taxon>Sar</taxon>
        <taxon>Rhizaria</taxon>
        <taxon>Retaria</taxon>
        <taxon>Foraminifera</taxon>
        <taxon>Monothalamids</taxon>
        <taxon>Reticulomyxidae</taxon>
        <taxon>Reticulomyxa</taxon>
    </lineage>
</organism>
<evidence type="ECO:0000313" key="1">
    <source>
        <dbReference type="EMBL" id="ETO00438.1"/>
    </source>
</evidence>
<name>X6LEN9_RETFI</name>
<evidence type="ECO:0000313" key="2">
    <source>
        <dbReference type="Proteomes" id="UP000023152"/>
    </source>
</evidence>
<dbReference type="EMBL" id="ASPP01041063">
    <property type="protein sequence ID" value="ETO00438.1"/>
    <property type="molecule type" value="Genomic_DNA"/>
</dbReference>
<gene>
    <name evidence="1" type="ORF">RFI_37006</name>
</gene>
<proteinExistence type="predicted"/>